<evidence type="ECO:0000313" key="3">
    <source>
        <dbReference type="EMBL" id="KAK3535725.1"/>
    </source>
</evidence>
<comment type="caution">
    <text evidence="3">The sequence shown here is derived from an EMBL/GenBank/DDBJ whole genome shotgun (WGS) entry which is preliminary data.</text>
</comment>
<name>A0AAE0V2A5_9TELE</name>
<reference evidence="3" key="1">
    <citation type="submission" date="2023-06" db="EMBL/GenBank/DDBJ databases">
        <title>Male Hemibagrus guttatus genome.</title>
        <authorList>
            <person name="Bian C."/>
        </authorList>
    </citation>
    <scope>NUCLEOTIDE SEQUENCE</scope>
    <source>
        <strain evidence="3">Male_cb2023</strain>
        <tissue evidence="3">Muscle</tissue>
    </source>
</reference>
<feature type="compositionally biased region" description="Basic and acidic residues" evidence="2">
    <location>
        <begin position="386"/>
        <end position="401"/>
    </location>
</feature>
<feature type="compositionally biased region" description="Acidic residues" evidence="2">
    <location>
        <begin position="336"/>
        <end position="354"/>
    </location>
</feature>
<feature type="compositionally biased region" description="Basic and acidic residues" evidence="2">
    <location>
        <begin position="301"/>
        <end position="335"/>
    </location>
</feature>
<feature type="compositionally biased region" description="Low complexity" evidence="2">
    <location>
        <begin position="191"/>
        <end position="207"/>
    </location>
</feature>
<evidence type="ECO:0000256" key="1">
    <source>
        <dbReference type="SAM" id="Coils"/>
    </source>
</evidence>
<gene>
    <name evidence="3" type="ORF">QTP70_020963</name>
</gene>
<feature type="region of interest" description="Disordered" evidence="2">
    <location>
        <begin position="175"/>
        <end position="244"/>
    </location>
</feature>
<proteinExistence type="predicted"/>
<keyword evidence="1" id="KW-0175">Coiled coil</keyword>
<protein>
    <submittedName>
        <fullName evidence="3">Uncharacterized protein</fullName>
    </submittedName>
</protein>
<feature type="region of interest" description="Disordered" evidence="2">
    <location>
        <begin position="269"/>
        <end position="474"/>
    </location>
</feature>
<evidence type="ECO:0000313" key="4">
    <source>
        <dbReference type="Proteomes" id="UP001274896"/>
    </source>
</evidence>
<dbReference type="EMBL" id="JAUCMX010000009">
    <property type="protein sequence ID" value="KAK3535725.1"/>
    <property type="molecule type" value="Genomic_DNA"/>
</dbReference>
<accession>A0AAE0V2A5</accession>
<organism evidence="3 4">
    <name type="scientific">Hemibagrus guttatus</name>
    <dbReference type="NCBI Taxonomy" id="175788"/>
    <lineage>
        <taxon>Eukaryota</taxon>
        <taxon>Metazoa</taxon>
        <taxon>Chordata</taxon>
        <taxon>Craniata</taxon>
        <taxon>Vertebrata</taxon>
        <taxon>Euteleostomi</taxon>
        <taxon>Actinopterygii</taxon>
        <taxon>Neopterygii</taxon>
        <taxon>Teleostei</taxon>
        <taxon>Ostariophysi</taxon>
        <taxon>Siluriformes</taxon>
        <taxon>Bagridae</taxon>
        <taxon>Hemibagrus</taxon>
    </lineage>
</organism>
<feature type="compositionally biased region" description="Acidic residues" evidence="2">
    <location>
        <begin position="402"/>
        <end position="432"/>
    </location>
</feature>
<dbReference type="AlphaFoldDB" id="A0AAE0V2A5"/>
<feature type="compositionally biased region" description="Basic and acidic residues" evidence="2">
    <location>
        <begin position="355"/>
        <end position="375"/>
    </location>
</feature>
<evidence type="ECO:0000256" key="2">
    <source>
        <dbReference type="SAM" id="MobiDB-lite"/>
    </source>
</evidence>
<sequence>MCIIRVTQLQYQLQELSERERRARHHNQKLLQDFQRAQNTLSDLVARNEAMNTIRMEYERFLEENCPKWQQRLQEKRLSEEQKVLSLMLEQHLKTCRLRREEAGQRIGTGNNQPFRINTSTAISPDPSYCAILHSLQHISDHRNDVAEVNISTYYGDTSESSDLYTKVVKSFPTKVQRVRNKRREEKQTHNNVSEGSSSVSDSQSVSNHKKQKRKEQSYGRKSALKTSKVAENSPKQLVKENKDDSIDGTLTSICCTLKTGSMKRYIDDTEEEEKISPGDMRVNKATNRDSTENQGNRAIMCDERDKKGEVEERYSDTSVKESRVLEEVDSVRESEAEEGGVGEEEEEDEVKGDEDEKNRASGRRSNEDENKSDQEGNCSEVLKSGSERSIQDSLRELYKDDTEDDLAENEENIDEEEEEEEEEEDDDDDDVIVEHSSPRTCHLVAEDSKYQDDDDDDDIEGLLAPQNTSLQHQ</sequence>
<keyword evidence="4" id="KW-1185">Reference proteome</keyword>
<dbReference type="Proteomes" id="UP001274896">
    <property type="component" value="Unassembled WGS sequence"/>
</dbReference>
<feature type="coiled-coil region" evidence="1">
    <location>
        <begin position="13"/>
        <end position="47"/>
    </location>
</feature>